<keyword evidence="8" id="KW-0472">Membrane</keyword>
<evidence type="ECO:0000256" key="3">
    <source>
        <dbReference type="ARBA" id="ARBA00022448"/>
    </source>
</evidence>
<feature type="domain" description="ABC transporter" evidence="9">
    <location>
        <begin position="5"/>
        <end position="230"/>
    </location>
</feature>
<dbReference type="PATRIC" id="fig|1618331.3.peg.715"/>
<evidence type="ECO:0000256" key="1">
    <source>
        <dbReference type="ARBA" id="ARBA00004236"/>
    </source>
</evidence>
<evidence type="ECO:0000256" key="2">
    <source>
        <dbReference type="ARBA" id="ARBA00005417"/>
    </source>
</evidence>
<keyword evidence="6" id="KW-0067">ATP-binding</keyword>
<dbReference type="Gene3D" id="3.40.50.300">
    <property type="entry name" value="P-loop containing nucleotide triphosphate hydrolases"/>
    <property type="match status" value="1"/>
</dbReference>
<keyword evidence="3" id="KW-0813">Transport</keyword>
<comment type="similarity">
    <text evidence="2">Belongs to the ABC transporter superfamily.</text>
</comment>
<organism evidence="10 11">
    <name type="scientific">Berkelbacteria bacterium GW2011_GWA1_36_9</name>
    <dbReference type="NCBI Taxonomy" id="1618331"/>
    <lineage>
        <taxon>Bacteria</taxon>
        <taxon>Candidatus Berkelbacteria</taxon>
    </lineage>
</organism>
<dbReference type="EMBL" id="LBSM01000014">
    <property type="protein sequence ID" value="KKQ17870.1"/>
    <property type="molecule type" value="Genomic_DNA"/>
</dbReference>
<dbReference type="InterPro" id="IPR050763">
    <property type="entry name" value="ABC_transporter_ATP-binding"/>
</dbReference>
<dbReference type="GO" id="GO:0005524">
    <property type="term" value="F:ATP binding"/>
    <property type="evidence" value="ECO:0007669"/>
    <property type="project" value="UniProtKB-KW"/>
</dbReference>
<dbReference type="Proteomes" id="UP000034508">
    <property type="component" value="Unassembled WGS sequence"/>
</dbReference>
<dbReference type="PANTHER" id="PTHR42711">
    <property type="entry name" value="ABC TRANSPORTER ATP-BINDING PROTEIN"/>
    <property type="match status" value="1"/>
</dbReference>
<dbReference type="SMART" id="SM00382">
    <property type="entry name" value="AAA"/>
    <property type="match status" value="1"/>
</dbReference>
<dbReference type="InterPro" id="IPR027417">
    <property type="entry name" value="P-loop_NTPase"/>
</dbReference>
<dbReference type="PROSITE" id="PS50893">
    <property type="entry name" value="ABC_TRANSPORTER_2"/>
    <property type="match status" value="1"/>
</dbReference>
<gene>
    <name evidence="10" type="ORF">US31_C0014G0006</name>
</gene>
<dbReference type="InterPro" id="IPR017871">
    <property type="entry name" value="ABC_transporter-like_CS"/>
</dbReference>
<dbReference type="GO" id="GO:0005886">
    <property type="term" value="C:plasma membrane"/>
    <property type="evidence" value="ECO:0007669"/>
    <property type="project" value="UniProtKB-SubCell"/>
</dbReference>
<dbReference type="InterPro" id="IPR003593">
    <property type="entry name" value="AAA+_ATPase"/>
</dbReference>
<dbReference type="InterPro" id="IPR003439">
    <property type="entry name" value="ABC_transporter-like_ATP-bd"/>
</dbReference>
<dbReference type="GO" id="GO:0016887">
    <property type="term" value="F:ATP hydrolysis activity"/>
    <property type="evidence" value="ECO:0007669"/>
    <property type="project" value="InterPro"/>
</dbReference>
<dbReference type="CDD" id="cd03230">
    <property type="entry name" value="ABC_DR_subfamily_A"/>
    <property type="match status" value="1"/>
</dbReference>
<comment type="subcellular location">
    <subcellularLocation>
        <location evidence="1">Cell membrane</location>
    </subcellularLocation>
</comment>
<sequence length="313" mass="35340">MNNVIEVKNLTKKYDKLTAVSGISFEVQKNEIFGLLGENGAGKTTTLEIIEGLRKPTSGEIKVLGLDVSRDGQKIKEKIGVQLQSSAYYDHLKLNEILDLFGSFYQKQVEKAKLFKMVELESKTNQYVRNLSGGQKQRFSIIASLINDPEIVFLDEPTTGLDPLARRHTWDIISEIKKQGKTIVLTTHYMEEAEILCDRVAIMDKGKIIASDQTHRLIEKTKHPYKIEFILEKDDPIFIKRLIGDCEAEACDLIKLPGKTSHYEMNIKSQSALNRAVGLLQSKNPESLKVGKATLEDLFIELTGSRIKEEEDV</sequence>
<dbReference type="FunFam" id="3.40.50.300:FF:000589">
    <property type="entry name" value="ABC transporter, ATP-binding subunit"/>
    <property type="match status" value="1"/>
</dbReference>
<name>A0A0G0FVK4_9BACT</name>
<protein>
    <submittedName>
        <fullName evidence="10">ABC transporter related protein</fullName>
    </submittedName>
</protein>
<evidence type="ECO:0000256" key="8">
    <source>
        <dbReference type="ARBA" id="ARBA00023136"/>
    </source>
</evidence>
<dbReference type="SUPFAM" id="SSF52540">
    <property type="entry name" value="P-loop containing nucleoside triphosphate hydrolases"/>
    <property type="match status" value="1"/>
</dbReference>
<dbReference type="Pfam" id="PF00005">
    <property type="entry name" value="ABC_tran"/>
    <property type="match status" value="1"/>
</dbReference>
<keyword evidence="4" id="KW-1003">Cell membrane</keyword>
<dbReference type="PROSITE" id="PS00211">
    <property type="entry name" value="ABC_TRANSPORTER_1"/>
    <property type="match status" value="1"/>
</dbReference>
<keyword evidence="5" id="KW-0547">Nucleotide-binding</keyword>
<evidence type="ECO:0000256" key="6">
    <source>
        <dbReference type="ARBA" id="ARBA00022840"/>
    </source>
</evidence>
<comment type="caution">
    <text evidence="10">The sequence shown here is derived from an EMBL/GenBank/DDBJ whole genome shotgun (WGS) entry which is preliminary data.</text>
</comment>
<dbReference type="AlphaFoldDB" id="A0A0G0FVK4"/>
<reference evidence="10 11" key="1">
    <citation type="journal article" date="2015" name="Nature">
        <title>rRNA introns, odd ribosomes, and small enigmatic genomes across a large radiation of phyla.</title>
        <authorList>
            <person name="Brown C.T."/>
            <person name="Hug L.A."/>
            <person name="Thomas B.C."/>
            <person name="Sharon I."/>
            <person name="Castelle C.J."/>
            <person name="Singh A."/>
            <person name="Wilkins M.J."/>
            <person name="Williams K.H."/>
            <person name="Banfield J.F."/>
        </authorList>
    </citation>
    <scope>NUCLEOTIDE SEQUENCE [LARGE SCALE GENOMIC DNA]</scope>
</reference>
<evidence type="ECO:0000256" key="5">
    <source>
        <dbReference type="ARBA" id="ARBA00022741"/>
    </source>
</evidence>
<evidence type="ECO:0000256" key="7">
    <source>
        <dbReference type="ARBA" id="ARBA00022967"/>
    </source>
</evidence>
<evidence type="ECO:0000256" key="4">
    <source>
        <dbReference type="ARBA" id="ARBA00022475"/>
    </source>
</evidence>
<evidence type="ECO:0000313" key="11">
    <source>
        <dbReference type="Proteomes" id="UP000034508"/>
    </source>
</evidence>
<accession>A0A0G0FVK4</accession>
<proteinExistence type="inferred from homology"/>
<evidence type="ECO:0000313" key="10">
    <source>
        <dbReference type="EMBL" id="KKQ17870.1"/>
    </source>
</evidence>
<evidence type="ECO:0000259" key="9">
    <source>
        <dbReference type="PROSITE" id="PS50893"/>
    </source>
</evidence>
<dbReference type="PANTHER" id="PTHR42711:SF5">
    <property type="entry name" value="ABC TRANSPORTER ATP-BINDING PROTEIN NATA"/>
    <property type="match status" value="1"/>
</dbReference>
<keyword evidence="7" id="KW-1278">Translocase</keyword>